<evidence type="ECO:0000256" key="2">
    <source>
        <dbReference type="ARBA" id="ARBA00009772"/>
    </source>
</evidence>
<dbReference type="GO" id="GO:0005886">
    <property type="term" value="C:plasma membrane"/>
    <property type="evidence" value="ECO:0007669"/>
    <property type="project" value="UniProtKB-SubCell"/>
</dbReference>
<evidence type="ECO:0000256" key="3">
    <source>
        <dbReference type="ARBA" id="ARBA00021717"/>
    </source>
</evidence>
<feature type="transmembrane region" description="Helical" evidence="10">
    <location>
        <begin position="210"/>
        <end position="237"/>
    </location>
</feature>
<dbReference type="EMBL" id="LDJR01000037">
    <property type="protein sequence ID" value="OAK72546.1"/>
    <property type="molecule type" value="Genomic_DNA"/>
</dbReference>
<comment type="similarity">
    <text evidence="2 10">Belongs to the FliR/MopE/SpaR family.</text>
</comment>
<evidence type="ECO:0000313" key="12">
    <source>
        <dbReference type="Proteomes" id="UP000077881"/>
    </source>
</evidence>
<gene>
    <name evidence="11" type="ORF">ABB05_08115</name>
</gene>
<keyword evidence="8 10" id="KW-0975">Bacterial flagellum</keyword>
<evidence type="ECO:0000256" key="4">
    <source>
        <dbReference type="ARBA" id="ARBA00022475"/>
    </source>
</evidence>
<accession>A0A177ZX84</accession>
<feature type="transmembrane region" description="Helical" evidence="10">
    <location>
        <begin position="35"/>
        <end position="53"/>
    </location>
</feature>
<evidence type="ECO:0000256" key="10">
    <source>
        <dbReference type="RuleBase" id="RU362071"/>
    </source>
</evidence>
<evidence type="ECO:0000313" key="11">
    <source>
        <dbReference type="EMBL" id="OAK72546.1"/>
    </source>
</evidence>
<dbReference type="PRINTS" id="PR00953">
    <property type="entry name" value="TYPE3IMRPROT"/>
</dbReference>
<keyword evidence="11" id="KW-0969">Cilium</keyword>
<dbReference type="Proteomes" id="UP000077881">
    <property type="component" value="Unassembled WGS sequence"/>
</dbReference>
<dbReference type="GO" id="GO:0044780">
    <property type="term" value="P:bacterial-type flagellum assembly"/>
    <property type="evidence" value="ECO:0007669"/>
    <property type="project" value="UniProtKB-UniRule"/>
</dbReference>
<comment type="caution">
    <text evidence="11">The sequence shown here is derived from an EMBL/GenBank/DDBJ whole genome shotgun (WGS) entry which is preliminary data.</text>
</comment>
<organism evidence="11 12">
    <name type="scientific">Lederbergia galactosidilytica</name>
    <dbReference type="NCBI Taxonomy" id="217031"/>
    <lineage>
        <taxon>Bacteria</taxon>
        <taxon>Bacillati</taxon>
        <taxon>Bacillota</taxon>
        <taxon>Bacilli</taxon>
        <taxon>Bacillales</taxon>
        <taxon>Bacillaceae</taxon>
        <taxon>Lederbergia</taxon>
    </lineage>
</organism>
<dbReference type="GO" id="GO:0006605">
    <property type="term" value="P:protein targeting"/>
    <property type="evidence" value="ECO:0007669"/>
    <property type="project" value="UniProtKB-UniRule"/>
</dbReference>
<evidence type="ECO:0000256" key="1">
    <source>
        <dbReference type="ARBA" id="ARBA00002578"/>
    </source>
</evidence>
<feature type="transmembrane region" description="Helical" evidence="10">
    <location>
        <begin position="165"/>
        <end position="198"/>
    </location>
</feature>
<dbReference type="PANTHER" id="PTHR30065">
    <property type="entry name" value="FLAGELLAR BIOSYNTHETIC PROTEIN FLIR"/>
    <property type="match status" value="1"/>
</dbReference>
<comment type="subcellular location">
    <subcellularLocation>
        <location evidence="10">Cell membrane</location>
        <topology evidence="10">Multi-pass membrane protein</topology>
    </subcellularLocation>
    <subcellularLocation>
        <location evidence="10">Bacterial flagellum basal body</location>
    </subcellularLocation>
</comment>
<dbReference type="GO" id="GO:0009425">
    <property type="term" value="C:bacterial-type flagellum basal body"/>
    <property type="evidence" value="ECO:0007669"/>
    <property type="project" value="UniProtKB-SubCell"/>
</dbReference>
<keyword evidence="11" id="KW-0282">Flagellum</keyword>
<dbReference type="InterPro" id="IPR006303">
    <property type="entry name" value="FliR"/>
</dbReference>
<feature type="transmembrane region" description="Helical" evidence="10">
    <location>
        <begin position="73"/>
        <end position="96"/>
    </location>
</feature>
<dbReference type="InterPro" id="IPR002010">
    <property type="entry name" value="T3SS_IM_R"/>
</dbReference>
<keyword evidence="11" id="KW-0966">Cell projection</keyword>
<reference evidence="11 12" key="1">
    <citation type="submission" date="2015-05" db="EMBL/GenBank/DDBJ databases">
        <title>Comparison of genome.</title>
        <authorList>
            <person name="Zheng Z."/>
            <person name="Sun M."/>
        </authorList>
    </citation>
    <scope>NUCLEOTIDE SEQUENCE [LARGE SCALE GENOMIC DNA]</scope>
    <source>
        <strain evidence="11 12">G25-74</strain>
    </source>
</reference>
<dbReference type="RefSeq" id="WP_057986626.1">
    <property type="nucleotide sequence ID" value="NZ_LDJR01000037.1"/>
</dbReference>
<dbReference type="NCBIfam" id="TIGR01400">
    <property type="entry name" value="fliR"/>
    <property type="match status" value="1"/>
</dbReference>
<keyword evidence="5 10" id="KW-0812">Transmembrane</keyword>
<evidence type="ECO:0000256" key="7">
    <source>
        <dbReference type="ARBA" id="ARBA00023136"/>
    </source>
</evidence>
<feature type="transmembrane region" description="Helical" evidence="10">
    <location>
        <begin position="122"/>
        <end position="145"/>
    </location>
</feature>
<keyword evidence="4 10" id="KW-1003">Cell membrane</keyword>
<dbReference type="PATRIC" id="fig|217031.6.peg.1717"/>
<keyword evidence="7 10" id="KW-0472">Membrane</keyword>
<keyword evidence="12" id="KW-1185">Reference proteome</keyword>
<name>A0A177ZX84_9BACI</name>
<evidence type="ECO:0000256" key="9">
    <source>
        <dbReference type="NCBIfam" id="TIGR01400"/>
    </source>
</evidence>
<feature type="transmembrane region" description="Helical" evidence="10">
    <location>
        <begin position="6"/>
        <end position="28"/>
    </location>
</feature>
<dbReference type="Pfam" id="PF01311">
    <property type="entry name" value="Bac_export_1"/>
    <property type="match status" value="1"/>
</dbReference>
<keyword evidence="6 10" id="KW-1133">Transmembrane helix</keyword>
<proteinExistence type="inferred from homology"/>
<evidence type="ECO:0000256" key="5">
    <source>
        <dbReference type="ARBA" id="ARBA00022692"/>
    </source>
</evidence>
<dbReference type="AlphaFoldDB" id="A0A177ZX84"/>
<evidence type="ECO:0000256" key="8">
    <source>
        <dbReference type="ARBA" id="ARBA00023143"/>
    </source>
</evidence>
<evidence type="ECO:0000256" key="6">
    <source>
        <dbReference type="ARBA" id="ARBA00022989"/>
    </source>
</evidence>
<sequence>MDTLIPQFSILLLVFMRISAFFVSVPLFSYRTIPTIFKIGFSFILAVLVYYTLDVTSIPIDGTYLLLILKEAIIGLLLGFIAYMMLSAIQIAGGFIDFQMGFAIANVIDPQTGAQSPLMGQYLYMFSLLFLLAVNGHHLIIDGIFNSYHFISIDQFVMAFGEEGFILYVVKSFGLMFMIAFQMAMPVVASLFLVDVALGIVARTVPQLNIFVVGFPIKIAVSFIVIFIVMAVLFGAVQNLFEEMLVVLRDVMSYMGGTG</sequence>
<dbReference type="OrthoDB" id="9807748at2"/>
<protein>
    <recommendedName>
        <fullName evidence="3 9">Flagellar biosynthetic protein FliR</fullName>
    </recommendedName>
</protein>
<dbReference type="STRING" id="217031.ABB05_08115"/>
<comment type="function">
    <text evidence="1 10">Role in flagellar biosynthesis.</text>
</comment>
<dbReference type="PANTHER" id="PTHR30065:SF1">
    <property type="entry name" value="SURFACE PRESENTATION OF ANTIGENS PROTEIN SPAR"/>
    <property type="match status" value="1"/>
</dbReference>